<dbReference type="EMBL" id="BK032733">
    <property type="protein sequence ID" value="DAF57382.1"/>
    <property type="molecule type" value="Genomic_DNA"/>
</dbReference>
<evidence type="ECO:0000313" key="1">
    <source>
        <dbReference type="EMBL" id="DAF57382.1"/>
    </source>
</evidence>
<accession>A0A8S5T2B4</accession>
<reference evidence="1" key="1">
    <citation type="journal article" date="2021" name="Proc. Natl. Acad. Sci. U.S.A.">
        <title>A Catalog of Tens of Thousands of Viruses from Human Metagenomes Reveals Hidden Associations with Chronic Diseases.</title>
        <authorList>
            <person name="Tisza M.J."/>
            <person name="Buck C.B."/>
        </authorList>
    </citation>
    <scope>NUCLEOTIDE SEQUENCE</scope>
    <source>
        <strain evidence="1">Ctefc32</strain>
    </source>
</reference>
<sequence>MKQRKYIKPALPVNYVIRYEATDGSEHRIVNTSLAEIKKTERYLRDKGIKNIDIAVTMPRKSEGSEMFPVNN</sequence>
<protein>
    <submittedName>
        <fullName evidence="1">Uncharacterized protein</fullName>
    </submittedName>
</protein>
<organism evidence="1">
    <name type="scientific">Podoviridae sp. ctefc32</name>
    <dbReference type="NCBI Taxonomy" id="2827742"/>
    <lineage>
        <taxon>Viruses</taxon>
        <taxon>Duplodnaviria</taxon>
        <taxon>Heunggongvirae</taxon>
        <taxon>Uroviricota</taxon>
        <taxon>Caudoviricetes</taxon>
    </lineage>
</organism>
<name>A0A8S5T2B4_9CAUD</name>
<proteinExistence type="predicted"/>